<dbReference type="InterPro" id="IPR051465">
    <property type="entry name" value="Cell_Envelope_Struct_Comp"/>
</dbReference>
<dbReference type="Pfam" id="PF00395">
    <property type="entry name" value="SLH"/>
    <property type="match status" value="3"/>
</dbReference>
<dbReference type="PANTHER" id="PTHR43308:SF5">
    <property type="entry name" value="S-LAYER PROTEIN _ PEPTIDOGLYCAN ENDO-BETA-N-ACETYLGLUCOSAMINIDASE"/>
    <property type="match status" value="1"/>
</dbReference>
<feature type="region of interest" description="Disordered" evidence="1">
    <location>
        <begin position="918"/>
        <end position="1019"/>
    </location>
</feature>
<comment type="caution">
    <text evidence="5">The sequence shown here is derived from an EMBL/GenBank/DDBJ whole genome shotgun (WGS) entry which is preliminary data.</text>
</comment>
<feature type="chain" id="PRO_5046895990" evidence="2">
    <location>
        <begin position="27"/>
        <end position="1212"/>
    </location>
</feature>
<accession>A0ABR8T3W2</accession>
<dbReference type="InterPro" id="IPR003961">
    <property type="entry name" value="FN3_dom"/>
</dbReference>
<protein>
    <submittedName>
        <fullName evidence="5">S-layer homology domain-containing protein</fullName>
    </submittedName>
</protein>
<evidence type="ECO:0000259" key="3">
    <source>
        <dbReference type="PROSITE" id="PS50853"/>
    </source>
</evidence>
<feature type="compositionally biased region" description="Acidic residues" evidence="1">
    <location>
        <begin position="945"/>
        <end position="957"/>
    </location>
</feature>
<evidence type="ECO:0000256" key="2">
    <source>
        <dbReference type="SAM" id="SignalP"/>
    </source>
</evidence>
<dbReference type="CDD" id="cd00063">
    <property type="entry name" value="FN3"/>
    <property type="match status" value="1"/>
</dbReference>
<dbReference type="InterPro" id="IPR036116">
    <property type="entry name" value="FN3_sf"/>
</dbReference>
<dbReference type="SUPFAM" id="SSF49265">
    <property type="entry name" value="Fibronectin type III"/>
    <property type="match status" value="1"/>
</dbReference>
<dbReference type="InterPro" id="IPR013783">
    <property type="entry name" value="Ig-like_fold"/>
</dbReference>
<evidence type="ECO:0000256" key="1">
    <source>
        <dbReference type="SAM" id="MobiDB-lite"/>
    </source>
</evidence>
<dbReference type="Proteomes" id="UP000608071">
    <property type="component" value="Unassembled WGS sequence"/>
</dbReference>
<dbReference type="EMBL" id="JACSQL010000011">
    <property type="protein sequence ID" value="MBD7970392.1"/>
    <property type="molecule type" value="Genomic_DNA"/>
</dbReference>
<reference evidence="5 6" key="1">
    <citation type="submission" date="2020-08" db="EMBL/GenBank/DDBJ databases">
        <title>A Genomic Blueprint of the Chicken Gut Microbiome.</title>
        <authorList>
            <person name="Gilroy R."/>
            <person name="Ravi A."/>
            <person name="Getino M."/>
            <person name="Pursley I."/>
            <person name="Horton D.L."/>
            <person name="Alikhan N.-F."/>
            <person name="Baker D."/>
            <person name="Gharbi K."/>
            <person name="Hall N."/>
            <person name="Watson M."/>
            <person name="Adriaenssens E.M."/>
            <person name="Foster-Nyarko E."/>
            <person name="Jarju S."/>
            <person name="Secka A."/>
            <person name="Antonio M."/>
            <person name="Oren A."/>
            <person name="Chaudhuri R."/>
            <person name="La Ragione R.M."/>
            <person name="Hildebrand F."/>
            <person name="Pallen M.J."/>
        </authorList>
    </citation>
    <scope>NUCLEOTIDE SEQUENCE [LARGE SCALE GENOMIC DNA]</scope>
    <source>
        <strain evidence="5 6">Sa2BVA9</strain>
    </source>
</reference>
<gene>
    <name evidence="5" type="ORF">H9647_20190</name>
</gene>
<feature type="region of interest" description="Disordered" evidence="1">
    <location>
        <begin position="30"/>
        <end position="51"/>
    </location>
</feature>
<dbReference type="PROSITE" id="PS50853">
    <property type="entry name" value="FN3"/>
    <property type="match status" value="1"/>
</dbReference>
<feature type="domain" description="SLH" evidence="4">
    <location>
        <begin position="1028"/>
        <end position="1091"/>
    </location>
</feature>
<feature type="domain" description="SLH" evidence="4">
    <location>
        <begin position="1093"/>
        <end position="1152"/>
    </location>
</feature>
<dbReference type="Gene3D" id="2.60.40.10">
    <property type="entry name" value="Immunoglobulins"/>
    <property type="match status" value="1"/>
</dbReference>
<evidence type="ECO:0000313" key="5">
    <source>
        <dbReference type="EMBL" id="MBD7970392.1"/>
    </source>
</evidence>
<dbReference type="SMART" id="SM00060">
    <property type="entry name" value="FN3"/>
    <property type="match status" value="1"/>
</dbReference>
<proteinExistence type="predicted"/>
<feature type="compositionally biased region" description="Low complexity" evidence="1">
    <location>
        <begin position="993"/>
        <end position="1006"/>
    </location>
</feature>
<organism evidence="5 6">
    <name type="scientific">Paenibacillus gallinarum</name>
    <dbReference type="NCBI Taxonomy" id="2762232"/>
    <lineage>
        <taxon>Bacteria</taxon>
        <taxon>Bacillati</taxon>
        <taxon>Bacillota</taxon>
        <taxon>Bacilli</taxon>
        <taxon>Bacillales</taxon>
        <taxon>Paenibacillaceae</taxon>
        <taxon>Paenibacillus</taxon>
    </lineage>
</organism>
<feature type="compositionally biased region" description="Pro residues" evidence="1">
    <location>
        <begin position="918"/>
        <end position="944"/>
    </location>
</feature>
<feature type="domain" description="SLH" evidence="4">
    <location>
        <begin position="1154"/>
        <end position="1212"/>
    </location>
</feature>
<sequence length="1212" mass="127312">MKKKLLTTVTALTVSANLISPAVVLGAGIENSTPNQTENNQTPEVEVDNKEVSNEQVEISNEVVDVSKDDTESIDTVEESTYQDLSTLAVGDVIQISTWEELQAIADNPSGNYELTQDINMDNKPWEIIPEFTGTLDGNGFSIENYVGETGIFARLENAEISNLKYVRPIIHSDENKPLGGIAAEAVDSTIKDIVIEDMDISGGGISSLGGLVGLGTNVEISNIRVINSSLSNINLGTGGVLGTGGLVGAGTNVKISDSSVDLSNITTKGVVGVGGLIGESTGNSISNSVATISSFSWLGPSSSIGGAVGRSANDTLVAVVGSVTFDGSVPTGSSMRNVGGLVGNATNIAVSGGSANLGLHSPTLNASYIGGIIGYMEGGSVEGTSSNNDIHVNEVQYVSGGIGNIFRTPAKIKGLTVTGTITAGEVSKLSNRVISIGGAVGSAMTDTVISDTNVKVDFNLHTKSLTAFGGVQGEGGDLRNSKYEGTMTVTGEGMLHSGGLAGRATSVHDSEVNATMNYDGQSITFFGGLVGGGLVGDLLGNDVKFDMNANVTGSVGFLGGLAGTTATNTKVNDNTVKLTMAGSATRESSYIGGLVGSGSFDYRNRSEFTINWTGAFSALGGLIGTGSGGVKDSYTYNTFNANIAGNLTRVGGMAGNSITKLPSKVANIININQTSGTSNMVGGLVSYLSVDSISSAPMAGNSKLFAFEEIYIDNTMHIASGSEVGVLIGNLTNSSQGKTLVFKDTYAPTVFTSENSAIPAQWTGSGTVGLSNVLTTTTGVPGPNLIYSKGIPGVVDNAITQNDITATTSYGGFDGGPWRKLTQLENVDSSRLVWPIAEHPLVEVTVTGNTADISWEDVPNTEYYIVWETGKPERAQTVVDSTVLHVDNLEVGRNYVYNVIAMTKYGTTRNGEVIITPEPPVVDPDPEPTPPVVDPEPTPPVVDPEPEPPVDVEPPTDVEPAPPVDEVEPPAEDATPPVDEVEPTPPVEDTKPPVVDTTPPAVITPGTGQTPAPDKEPEVEEDAEIVVESPVFKDNIPEYAKEAVRELVHDGVIVGYPDNTFQASETVSRVEFAIMIQRAFNFTDGKAEVPVFKDLSRNAWYAGELNKALVNGVTKGFNDNTYRPNLDIPREQASIMLSNVLRRAQLDKDTEELVKFKDFENVIKWAQEDVRLATIHNIIEGYPNGNFLPKAHVTRAEAAVMIHRLMQIVKE</sequence>
<feature type="compositionally biased region" description="Polar residues" evidence="1">
    <location>
        <begin position="30"/>
        <end position="43"/>
    </location>
</feature>
<keyword evidence="6" id="KW-1185">Reference proteome</keyword>
<dbReference type="RefSeq" id="WP_191803442.1">
    <property type="nucleotide sequence ID" value="NZ_JACSQL010000011.1"/>
</dbReference>
<feature type="signal peptide" evidence="2">
    <location>
        <begin position="1"/>
        <end position="26"/>
    </location>
</feature>
<feature type="domain" description="Fibronectin type-III" evidence="3">
    <location>
        <begin position="838"/>
        <end position="920"/>
    </location>
</feature>
<name>A0ABR8T3W2_9BACL</name>
<evidence type="ECO:0000313" key="6">
    <source>
        <dbReference type="Proteomes" id="UP000608071"/>
    </source>
</evidence>
<keyword evidence="2" id="KW-0732">Signal</keyword>
<dbReference type="InterPro" id="IPR001119">
    <property type="entry name" value="SLH_dom"/>
</dbReference>
<evidence type="ECO:0000259" key="4">
    <source>
        <dbReference type="PROSITE" id="PS51272"/>
    </source>
</evidence>
<dbReference type="PROSITE" id="PS51272">
    <property type="entry name" value="SLH"/>
    <property type="match status" value="3"/>
</dbReference>
<dbReference type="PANTHER" id="PTHR43308">
    <property type="entry name" value="OUTER MEMBRANE PROTEIN ALPHA-RELATED"/>
    <property type="match status" value="1"/>
</dbReference>
<dbReference type="Gene3D" id="2.160.20.110">
    <property type="match status" value="1"/>
</dbReference>